<comment type="caution">
    <text evidence="1">The sequence shown here is derived from an EMBL/GenBank/DDBJ whole genome shotgun (WGS) entry which is preliminary data.</text>
</comment>
<dbReference type="Proteomes" id="UP000653343">
    <property type="component" value="Unassembled WGS sequence"/>
</dbReference>
<dbReference type="InterPro" id="IPR027417">
    <property type="entry name" value="P-loop_NTPase"/>
</dbReference>
<name>A0ABQ2XU68_9BURK</name>
<evidence type="ECO:0000313" key="2">
    <source>
        <dbReference type="Proteomes" id="UP000653343"/>
    </source>
</evidence>
<reference evidence="2" key="1">
    <citation type="journal article" date="2019" name="Int. J. Syst. Evol. Microbiol.">
        <title>The Global Catalogue of Microorganisms (GCM) 10K type strain sequencing project: providing services to taxonomists for standard genome sequencing and annotation.</title>
        <authorList>
            <consortium name="The Broad Institute Genomics Platform"/>
            <consortium name="The Broad Institute Genome Sequencing Center for Infectious Disease"/>
            <person name="Wu L."/>
            <person name="Ma J."/>
        </authorList>
    </citation>
    <scope>NUCLEOTIDE SEQUENCE [LARGE SCALE GENOMIC DNA]</scope>
    <source>
        <strain evidence="2">KCTC 23917</strain>
    </source>
</reference>
<dbReference type="Gene3D" id="3.40.50.300">
    <property type="entry name" value="P-loop containing nucleotide triphosphate hydrolases"/>
    <property type="match status" value="1"/>
</dbReference>
<evidence type="ECO:0000313" key="1">
    <source>
        <dbReference type="EMBL" id="GGX34495.1"/>
    </source>
</evidence>
<protein>
    <recommendedName>
        <fullName evidence="3">Sulfotransferase family protein</fullName>
    </recommendedName>
</protein>
<dbReference type="RefSeq" id="WP_189355919.1">
    <property type="nucleotide sequence ID" value="NZ_BMYU01000002.1"/>
</dbReference>
<gene>
    <name evidence="1" type="ORF">GCM10010946_09630</name>
</gene>
<sequence length="350" mass="41717">MKNENSYSLIEKALHYLALDFKFTREFAFDLECDFFLKKNKKIVEMYYDERSIHVCGLARSGTTLLLNLLYGTGQFYSLSYRNMPFVMSPNFWKLISNNFRIKGELKERAHGDGMLINFDSVEAFEEIFWSTFCKVDKNNKIAYDIKSPDKEILDKFSNFKKNLFLSNFTSNRLRYLSKNNNNCIRINEILSDSSSVVLLVYRNPMETAKSLLRMHENFLDKNSSKFDNKYFEWLGHHEFGINQKPFILNGRRFNSQYEKKDVRYWCEYWYFFYKNTVQNILNKDNLYLFDYDKLCSNPKEQLTKLSVVSDSDVKNVDLHINSNIFTSSSCGFDEIDRFYDYLTDHEKNI</sequence>
<accession>A0ABQ2XU68</accession>
<evidence type="ECO:0008006" key="3">
    <source>
        <dbReference type="Google" id="ProtNLM"/>
    </source>
</evidence>
<keyword evidence="2" id="KW-1185">Reference proteome</keyword>
<dbReference type="SUPFAM" id="SSF52540">
    <property type="entry name" value="P-loop containing nucleoside triphosphate hydrolases"/>
    <property type="match status" value="1"/>
</dbReference>
<organism evidence="1 2">
    <name type="scientific">Undibacterium squillarum</name>
    <dbReference type="NCBI Taxonomy" id="1131567"/>
    <lineage>
        <taxon>Bacteria</taxon>
        <taxon>Pseudomonadati</taxon>
        <taxon>Pseudomonadota</taxon>
        <taxon>Betaproteobacteria</taxon>
        <taxon>Burkholderiales</taxon>
        <taxon>Oxalobacteraceae</taxon>
        <taxon>Undibacterium</taxon>
    </lineage>
</organism>
<proteinExistence type="predicted"/>
<dbReference type="EMBL" id="BMYU01000002">
    <property type="protein sequence ID" value="GGX34495.1"/>
    <property type="molecule type" value="Genomic_DNA"/>
</dbReference>